<dbReference type="EMBL" id="CAXITT010000173">
    <property type="protein sequence ID" value="CAL1534496.1"/>
    <property type="molecule type" value="Genomic_DNA"/>
</dbReference>
<dbReference type="Pfam" id="PF00685">
    <property type="entry name" value="Sulfotransfer_1"/>
    <property type="match status" value="1"/>
</dbReference>
<evidence type="ECO:0000313" key="4">
    <source>
        <dbReference type="EMBL" id="CAL1534496.1"/>
    </source>
</evidence>
<evidence type="ECO:0000259" key="3">
    <source>
        <dbReference type="Pfam" id="PF00685"/>
    </source>
</evidence>
<feature type="domain" description="Sulfotransferase" evidence="3">
    <location>
        <begin position="6"/>
        <end position="114"/>
    </location>
</feature>
<evidence type="ECO:0000256" key="1">
    <source>
        <dbReference type="ARBA" id="ARBA00005771"/>
    </source>
</evidence>
<proteinExistence type="inferred from homology"/>
<keyword evidence="2" id="KW-0808">Transferase</keyword>
<reference evidence="4 5" key="1">
    <citation type="submission" date="2024-04" db="EMBL/GenBank/DDBJ databases">
        <authorList>
            <consortium name="Genoscope - CEA"/>
            <person name="William W."/>
        </authorList>
    </citation>
    <scope>NUCLEOTIDE SEQUENCE [LARGE SCALE GENOMIC DNA]</scope>
</reference>
<name>A0AAV2HKF9_LYMST</name>
<dbReference type="InterPro" id="IPR000863">
    <property type="entry name" value="Sulfotransferase_dom"/>
</dbReference>
<protein>
    <recommendedName>
        <fullName evidence="3">Sulfotransferase domain-containing protein</fullName>
    </recommendedName>
</protein>
<dbReference type="SUPFAM" id="SSF52540">
    <property type="entry name" value="P-loop containing nucleoside triphosphate hydrolases"/>
    <property type="match status" value="1"/>
</dbReference>
<evidence type="ECO:0000313" key="5">
    <source>
        <dbReference type="Proteomes" id="UP001497497"/>
    </source>
</evidence>
<dbReference type="PANTHER" id="PTHR11783">
    <property type="entry name" value="SULFOTRANSFERASE SULT"/>
    <property type="match status" value="1"/>
</dbReference>
<evidence type="ECO:0000256" key="2">
    <source>
        <dbReference type="ARBA" id="ARBA00022679"/>
    </source>
</evidence>
<dbReference type="InterPro" id="IPR027417">
    <property type="entry name" value="P-loop_NTPase"/>
</dbReference>
<keyword evidence="5" id="KW-1185">Reference proteome</keyword>
<organism evidence="4 5">
    <name type="scientific">Lymnaea stagnalis</name>
    <name type="common">Great pond snail</name>
    <name type="synonym">Helix stagnalis</name>
    <dbReference type="NCBI Taxonomy" id="6523"/>
    <lineage>
        <taxon>Eukaryota</taxon>
        <taxon>Metazoa</taxon>
        <taxon>Spiralia</taxon>
        <taxon>Lophotrochozoa</taxon>
        <taxon>Mollusca</taxon>
        <taxon>Gastropoda</taxon>
        <taxon>Heterobranchia</taxon>
        <taxon>Euthyneura</taxon>
        <taxon>Panpulmonata</taxon>
        <taxon>Hygrophila</taxon>
        <taxon>Lymnaeoidea</taxon>
        <taxon>Lymnaeidae</taxon>
        <taxon>Lymnaea</taxon>
    </lineage>
</organism>
<comment type="caution">
    <text evidence="4">The sequence shown here is derived from an EMBL/GenBank/DDBJ whole genome shotgun (WGS) entry which is preliminary data.</text>
</comment>
<dbReference type="AlphaFoldDB" id="A0AAV2HKF9"/>
<accession>A0AAV2HKF9</accession>
<comment type="similarity">
    <text evidence="1">Belongs to the sulfotransferase 1 family.</text>
</comment>
<dbReference type="GO" id="GO:0008146">
    <property type="term" value="F:sulfotransferase activity"/>
    <property type="evidence" value="ECO:0007669"/>
    <property type="project" value="InterPro"/>
</dbReference>
<sequence length="127" mass="14658">MEFQKGIEAHPDCPIYTSVFEDMKLDLVGGVKKLNEFLATGCSDELCEQIAVACSFTNMKEYKDSTASEQGKSMFKNKNFGFYRKGEVGDWKNWFTVAMNEEFDVEYKKRMAEYKTVYKYTLGDLSI</sequence>
<gene>
    <name evidence="4" type="ORF">GSLYS_00008456001</name>
</gene>
<dbReference type="Proteomes" id="UP001497497">
    <property type="component" value="Unassembled WGS sequence"/>
</dbReference>
<dbReference type="Gene3D" id="3.40.50.300">
    <property type="entry name" value="P-loop containing nucleotide triphosphate hydrolases"/>
    <property type="match status" value="1"/>
</dbReference>